<evidence type="ECO:0000313" key="2">
    <source>
        <dbReference type="Proteomes" id="UP000028059"/>
    </source>
</evidence>
<dbReference type="PATRIC" id="fig|1502293.3.peg.723"/>
<dbReference type="Proteomes" id="UP000028059">
    <property type="component" value="Unassembled WGS sequence"/>
</dbReference>
<name>A0A081RNI0_9ARCH</name>
<dbReference type="EMBL" id="JOKN01000010">
    <property type="protein sequence ID" value="KEQ56753.1"/>
    <property type="molecule type" value="Genomic_DNA"/>
</dbReference>
<protein>
    <submittedName>
        <fullName evidence="1">Uncharacterized protein</fullName>
    </submittedName>
</protein>
<sequence length="132" mass="15294">MTIDTETCKHQPVYFGVVNINIDERTIGSVDVWRCGVCKKRFCEEKQLGIEELADLVGMPKIDPDAKWGVTVCKLQQGKYKWKLVKLKENGEIKHECLDEQIIPLTVKDYKVEDEKHWSFLIDDNINKAVEI</sequence>
<accession>A0A081RNI0</accession>
<proteinExistence type="predicted"/>
<comment type="caution">
    <text evidence="1">The sequence shown here is derived from an EMBL/GenBank/DDBJ whole genome shotgun (WGS) entry which is preliminary data.</text>
</comment>
<evidence type="ECO:0000313" key="1">
    <source>
        <dbReference type="EMBL" id="KEQ56753.1"/>
    </source>
</evidence>
<organism evidence="1 2">
    <name type="scientific">Marine Group I thaumarchaeote SCGC AAA799-N04</name>
    <dbReference type="NCBI Taxonomy" id="1502293"/>
    <lineage>
        <taxon>Archaea</taxon>
        <taxon>Nitrososphaerota</taxon>
        <taxon>Marine Group I</taxon>
    </lineage>
</organism>
<gene>
    <name evidence="1" type="ORF">AAA799N04_00786</name>
</gene>
<dbReference type="AlphaFoldDB" id="A0A081RNI0"/>
<keyword evidence="2" id="KW-1185">Reference proteome</keyword>
<reference evidence="1 2" key="1">
    <citation type="submission" date="2014-06" db="EMBL/GenBank/DDBJ databases">
        <authorList>
            <person name="Ngugi D.K."/>
            <person name="Blom J."/>
            <person name="Alam I."/>
            <person name="Rashid M."/>
            <person name="Ba Alawi W."/>
            <person name="Zhang G."/>
            <person name="Hikmawan T."/>
            <person name="Guan Y."/>
            <person name="Antunes A."/>
            <person name="Siam R."/>
            <person name="ElDorry H."/>
            <person name="Bajic V."/>
            <person name="Stingl U."/>
        </authorList>
    </citation>
    <scope>NUCLEOTIDE SEQUENCE [LARGE SCALE GENOMIC DNA]</scope>
    <source>
        <strain evidence="1">SCGC AAA799-N04</strain>
    </source>
</reference>